<evidence type="ECO:0000256" key="5">
    <source>
        <dbReference type="ARBA" id="ARBA00022786"/>
    </source>
</evidence>
<dbReference type="SUPFAM" id="SSF117281">
    <property type="entry name" value="Kelch motif"/>
    <property type="match status" value="2"/>
</dbReference>
<reference evidence="9 10" key="1">
    <citation type="submission" date="2024-03" db="EMBL/GenBank/DDBJ databases">
        <title>Adaptation during the transition from Ophiocordyceps entomopathogen to insect associate is accompanied by gene loss and intensified selection.</title>
        <authorList>
            <person name="Ward C.M."/>
            <person name="Onetto C.A."/>
            <person name="Borneman A.R."/>
        </authorList>
    </citation>
    <scope>NUCLEOTIDE SEQUENCE [LARGE SCALE GENOMIC DNA]</scope>
    <source>
        <strain evidence="9">AWRI1</strain>
        <tissue evidence="9">Single Adult Female</tissue>
    </source>
</reference>
<evidence type="ECO:0000256" key="3">
    <source>
        <dbReference type="ARBA" id="ARBA00022441"/>
    </source>
</evidence>
<keyword evidence="3" id="KW-0880">Kelch repeat</keyword>
<dbReference type="Gene3D" id="2.120.10.80">
    <property type="entry name" value="Kelch-type beta propeller"/>
    <property type="match status" value="2"/>
</dbReference>
<name>A0AAN9TAT7_9HEMI</name>
<feature type="domain" description="BTB" evidence="8">
    <location>
        <begin position="71"/>
        <end position="138"/>
    </location>
</feature>
<dbReference type="EMBL" id="JBBCAQ010000034">
    <property type="protein sequence ID" value="KAK7579666.1"/>
    <property type="molecule type" value="Genomic_DNA"/>
</dbReference>
<dbReference type="SUPFAM" id="SSF54695">
    <property type="entry name" value="POZ domain"/>
    <property type="match status" value="1"/>
</dbReference>
<protein>
    <recommendedName>
        <fullName evidence="2">Kelch-like protein diablo</fullName>
    </recommendedName>
</protein>
<dbReference type="FunFam" id="1.25.40.420:FF:000001">
    <property type="entry name" value="Kelch-like family member 12"/>
    <property type="match status" value="1"/>
</dbReference>
<keyword evidence="5" id="KW-0833">Ubl conjugation pathway</keyword>
<proteinExistence type="predicted"/>
<keyword evidence="10" id="KW-1185">Reference proteome</keyword>
<evidence type="ECO:0000256" key="1">
    <source>
        <dbReference type="ARBA" id="ARBA00004906"/>
    </source>
</evidence>
<dbReference type="SMART" id="SM00225">
    <property type="entry name" value="BTB"/>
    <property type="match status" value="1"/>
</dbReference>
<evidence type="ECO:0000256" key="7">
    <source>
        <dbReference type="ARBA" id="ARBA00043912"/>
    </source>
</evidence>
<comment type="function">
    <text evidence="7">Probable substrate-specific adapter of an E3 ubiquitin-protein ligase complex which mediates the ubiquitination and subsequent proteasomal degradation of target proteins. May have a role in synapse differentiation and growth.</text>
</comment>
<dbReference type="InterPro" id="IPR017096">
    <property type="entry name" value="BTB-kelch_protein"/>
</dbReference>
<dbReference type="SMART" id="SM00875">
    <property type="entry name" value="BACK"/>
    <property type="match status" value="1"/>
</dbReference>
<gene>
    <name evidence="9" type="ORF">V9T40_000295</name>
</gene>
<sequence length="613" mass="69372">MNLRCDKYASLSHNSNPHPAHNQKEYLQTILHVNGSHSTNDLSVQLDFVAGSYPVRLVKNLQALRKNSRFCDVKISVQNKLFTAHRVVLSASCPYFYAMFNNGLVEDVKDVIQLHSISSNIFQIILEFIYTGNIQISRHNAQELIVAADMLQLMDLVNECVDFFKQELDISNAVGIYRFADVHHFTDLAKFALLFIQNNFPQICLEEEFLELPKKYVIELLSSEYLRVDSESQVFQCAIQWIHYKVEERRSFVFEILYNIRMALLAASYIEQAIETCDDGSVKLALRSIWRDMFLKKGNLSPLVVQPRLRAKKYIFVIGGSKRESVSTWAKSCECTFETVEKFDTFKKSWSKVSSMGIGRILPGVTTLNGKIFVVGGEQESQILANGERYDPEIDKWTPIDSMVTPRCEFGLAALHGYLYAIGGWVGDDIGGTIERYNPILDEWKLYGDLPEPRFSMGVVSYEGLIYIVGGCTHTNRHHSSLSSYNPITGEWETLAPMLVPRSQMGVAILDNHLYVVGGTNKQHEVLHSVEKYSFYKNKWYEVPPMFVGRSSPAVAAVDGLLYVIGGDQTQDVNFYRAQITMSSVEQFDPATGIWKECPSLPDSRSEAGAVVV</sequence>
<evidence type="ECO:0000256" key="4">
    <source>
        <dbReference type="ARBA" id="ARBA00022737"/>
    </source>
</evidence>
<dbReference type="Gene3D" id="1.25.40.420">
    <property type="match status" value="1"/>
</dbReference>
<comment type="pathway">
    <text evidence="1">Protein modification; protein ubiquitination.</text>
</comment>
<dbReference type="PANTHER" id="PTHR24412">
    <property type="entry name" value="KELCH PROTEIN"/>
    <property type="match status" value="1"/>
</dbReference>
<dbReference type="PANTHER" id="PTHR24412:SF35">
    <property type="entry name" value="ACTIN-BINDING PROTEIN IPP"/>
    <property type="match status" value="1"/>
</dbReference>
<dbReference type="Pfam" id="PF24681">
    <property type="entry name" value="Kelch_KLHDC2_KLHL20_DRC7"/>
    <property type="match status" value="1"/>
</dbReference>
<evidence type="ECO:0000259" key="8">
    <source>
        <dbReference type="PROSITE" id="PS50097"/>
    </source>
</evidence>
<keyword evidence="6" id="KW-0009">Actin-binding</keyword>
<evidence type="ECO:0000313" key="9">
    <source>
        <dbReference type="EMBL" id="KAK7579666.1"/>
    </source>
</evidence>
<dbReference type="GO" id="GO:0003779">
    <property type="term" value="F:actin binding"/>
    <property type="evidence" value="ECO:0007669"/>
    <property type="project" value="UniProtKB-KW"/>
</dbReference>
<comment type="caution">
    <text evidence="9">The sequence shown here is derived from an EMBL/GenBank/DDBJ whole genome shotgun (WGS) entry which is preliminary data.</text>
</comment>
<evidence type="ECO:0000256" key="2">
    <source>
        <dbReference type="ARBA" id="ARBA00013699"/>
    </source>
</evidence>
<evidence type="ECO:0000313" key="10">
    <source>
        <dbReference type="Proteomes" id="UP001367676"/>
    </source>
</evidence>
<dbReference type="InterPro" id="IPR011333">
    <property type="entry name" value="SKP1/BTB/POZ_sf"/>
</dbReference>
<dbReference type="AlphaFoldDB" id="A0AAN9TAT7"/>
<dbReference type="InterPro" id="IPR011705">
    <property type="entry name" value="BACK"/>
</dbReference>
<evidence type="ECO:0000256" key="6">
    <source>
        <dbReference type="ARBA" id="ARBA00023203"/>
    </source>
</evidence>
<dbReference type="Pfam" id="PF01344">
    <property type="entry name" value="Kelch_1"/>
    <property type="match status" value="1"/>
</dbReference>
<dbReference type="Pfam" id="PF00651">
    <property type="entry name" value="BTB"/>
    <property type="match status" value="1"/>
</dbReference>
<dbReference type="PIRSF" id="PIRSF037037">
    <property type="entry name" value="Kelch-like_protein_gigaxonin"/>
    <property type="match status" value="1"/>
</dbReference>
<dbReference type="Gene3D" id="3.30.710.10">
    <property type="entry name" value="Potassium Channel Kv1.1, Chain A"/>
    <property type="match status" value="1"/>
</dbReference>
<dbReference type="SMART" id="SM00612">
    <property type="entry name" value="Kelch"/>
    <property type="match status" value="6"/>
</dbReference>
<dbReference type="Pfam" id="PF07707">
    <property type="entry name" value="BACK"/>
    <property type="match status" value="1"/>
</dbReference>
<accession>A0AAN9TAT7</accession>
<dbReference type="Proteomes" id="UP001367676">
    <property type="component" value="Unassembled WGS sequence"/>
</dbReference>
<dbReference type="InterPro" id="IPR006652">
    <property type="entry name" value="Kelch_1"/>
</dbReference>
<dbReference type="PROSITE" id="PS50097">
    <property type="entry name" value="BTB"/>
    <property type="match status" value="1"/>
</dbReference>
<dbReference type="InterPro" id="IPR015915">
    <property type="entry name" value="Kelch-typ_b-propeller"/>
</dbReference>
<keyword evidence="4" id="KW-0677">Repeat</keyword>
<dbReference type="InterPro" id="IPR000210">
    <property type="entry name" value="BTB/POZ_dom"/>
</dbReference>
<organism evidence="9 10">
    <name type="scientific">Parthenolecanium corni</name>
    <dbReference type="NCBI Taxonomy" id="536013"/>
    <lineage>
        <taxon>Eukaryota</taxon>
        <taxon>Metazoa</taxon>
        <taxon>Ecdysozoa</taxon>
        <taxon>Arthropoda</taxon>
        <taxon>Hexapoda</taxon>
        <taxon>Insecta</taxon>
        <taxon>Pterygota</taxon>
        <taxon>Neoptera</taxon>
        <taxon>Paraneoptera</taxon>
        <taxon>Hemiptera</taxon>
        <taxon>Sternorrhyncha</taxon>
        <taxon>Coccoidea</taxon>
        <taxon>Coccidae</taxon>
        <taxon>Parthenolecanium</taxon>
    </lineage>
</organism>